<dbReference type="AlphaFoldDB" id="A0AAV7J1F2"/>
<evidence type="ECO:0000313" key="1">
    <source>
        <dbReference type="EMBL" id="KAH0561071.1"/>
    </source>
</evidence>
<sequence>MSAQSFIDKFTTDEEVGGWTAGDETIEFHGYVDAIEGLTHVATTTNPRTPLYKITVNNGSNSRVRVLFWAELAKKYSALINYRVFISIVGAKSKINGYISPKDVVCKLCLVIQSSTDITISSLKYENQYTSGTIELKAIEDLEDVNAIVDVKGFLKQEFRQASSYGGSYASGVLVDKKVRLPLRVIGFNVADFRKFPKGCYLKVRGTAVTPTDGPTQMRVDSLDDITRDSDVIPLTPDELRVMGITSPKRKYDFDDSENKKRFAELHYLKQFHKANNYNFIFECINRFYKQC</sequence>
<proteinExistence type="predicted"/>
<protein>
    <submittedName>
        <fullName evidence="1">Uncharacterized protein</fullName>
    </submittedName>
</protein>
<dbReference type="EMBL" id="JAHXZJ010000374">
    <property type="protein sequence ID" value="KAH0561071.1"/>
    <property type="molecule type" value="Genomic_DNA"/>
</dbReference>
<evidence type="ECO:0000313" key="2">
    <source>
        <dbReference type="Proteomes" id="UP000826195"/>
    </source>
</evidence>
<comment type="caution">
    <text evidence="1">The sequence shown here is derived from an EMBL/GenBank/DDBJ whole genome shotgun (WGS) entry which is preliminary data.</text>
</comment>
<gene>
    <name evidence="1" type="ORF">KQX54_012309</name>
</gene>
<keyword evidence="2" id="KW-1185">Reference proteome</keyword>
<accession>A0AAV7J1F2</accession>
<reference evidence="1 2" key="1">
    <citation type="journal article" date="2021" name="J. Hered.">
        <title>A chromosome-level genome assembly of the parasitoid wasp, Cotesia glomerata (Hymenoptera: Braconidae).</title>
        <authorList>
            <person name="Pinto B.J."/>
            <person name="Weis J.J."/>
            <person name="Gamble T."/>
            <person name="Ode P.J."/>
            <person name="Paul R."/>
            <person name="Zaspel J.M."/>
        </authorList>
    </citation>
    <scope>NUCLEOTIDE SEQUENCE [LARGE SCALE GENOMIC DNA]</scope>
    <source>
        <strain evidence="1">CgM1</strain>
    </source>
</reference>
<organism evidence="1 2">
    <name type="scientific">Cotesia glomerata</name>
    <name type="common">Lepidopteran parasitic wasp</name>
    <name type="synonym">Apanteles glomeratus</name>
    <dbReference type="NCBI Taxonomy" id="32391"/>
    <lineage>
        <taxon>Eukaryota</taxon>
        <taxon>Metazoa</taxon>
        <taxon>Ecdysozoa</taxon>
        <taxon>Arthropoda</taxon>
        <taxon>Hexapoda</taxon>
        <taxon>Insecta</taxon>
        <taxon>Pterygota</taxon>
        <taxon>Neoptera</taxon>
        <taxon>Endopterygota</taxon>
        <taxon>Hymenoptera</taxon>
        <taxon>Apocrita</taxon>
        <taxon>Ichneumonoidea</taxon>
        <taxon>Braconidae</taxon>
        <taxon>Microgastrinae</taxon>
        <taxon>Cotesia</taxon>
    </lineage>
</organism>
<name>A0AAV7J1F2_COTGL</name>
<dbReference type="Proteomes" id="UP000826195">
    <property type="component" value="Unassembled WGS sequence"/>
</dbReference>